<keyword evidence="2" id="KW-1185">Reference proteome</keyword>
<protein>
    <submittedName>
        <fullName evidence="1">Uncharacterized protein</fullName>
    </submittedName>
</protein>
<dbReference type="EMBL" id="CM042882">
    <property type="protein sequence ID" value="KAI4383250.1"/>
    <property type="molecule type" value="Genomic_DNA"/>
</dbReference>
<dbReference type="Proteomes" id="UP001057402">
    <property type="component" value="Chromosome 3"/>
</dbReference>
<reference evidence="2" key="1">
    <citation type="journal article" date="2023" name="Front. Plant Sci.">
        <title>Chromosomal-level genome assembly of Melastoma candidum provides insights into trichome evolution.</title>
        <authorList>
            <person name="Zhong Y."/>
            <person name="Wu W."/>
            <person name="Sun C."/>
            <person name="Zou P."/>
            <person name="Liu Y."/>
            <person name="Dai S."/>
            <person name="Zhou R."/>
        </authorList>
    </citation>
    <scope>NUCLEOTIDE SEQUENCE [LARGE SCALE GENOMIC DNA]</scope>
</reference>
<evidence type="ECO:0000313" key="2">
    <source>
        <dbReference type="Proteomes" id="UP001057402"/>
    </source>
</evidence>
<proteinExistence type="predicted"/>
<name>A0ACB9RVY6_9MYRT</name>
<gene>
    <name evidence="1" type="ORF">MLD38_009113</name>
</gene>
<comment type="caution">
    <text evidence="1">The sequence shown here is derived from an EMBL/GenBank/DDBJ whole genome shotgun (WGS) entry which is preliminary data.</text>
</comment>
<evidence type="ECO:0000313" key="1">
    <source>
        <dbReference type="EMBL" id="KAI4383250.1"/>
    </source>
</evidence>
<organism evidence="1 2">
    <name type="scientific">Melastoma candidum</name>
    <dbReference type="NCBI Taxonomy" id="119954"/>
    <lineage>
        <taxon>Eukaryota</taxon>
        <taxon>Viridiplantae</taxon>
        <taxon>Streptophyta</taxon>
        <taxon>Embryophyta</taxon>
        <taxon>Tracheophyta</taxon>
        <taxon>Spermatophyta</taxon>
        <taxon>Magnoliopsida</taxon>
        <taxon>eudicotyledons</taxon>
        <taxon>Gunneridae</taxon>
        <taxon>Pentapetalae</taxon>
        <taxon>rosids</taxon>
        <taxon>malvids</taxon>
        <taxon>Myrtales</taxon>
        <taxon>Melastomataceae</taxon>
        <taxon>Melastomatoideae</taxon>
        <taxon>Melastomateae</taxon>
        <taxon>Melastoma</taxon>
    </lineage>
</organism>
<sequence length="192" mass="19825">MSSCKSLAFAIHVLFVLGTCLLASEANFFPPPCPSAPPPPSINTATYYLQAVIANGTNNAVANVFPVAGVQGRQFTLQEFGTIFVVDANITTTPSPTSTLVGQAFGTLVAVSLDGTGYSVQVSLTNVFTSGPLAGSTLVVLGVSNGAQQQRPVPIVGGTGALTYATGYVVYQTISQQGPNLIIEVTAYYKTL</sequence>
<accession>A0ACB9RVY6</accession>